<evidence type="ECO:0000256" key="1">
    <source>
        <dbReference type="SAM" id="Phobius"/>
    </source>
</evidence>
<evidence type="ECO:0000313" key="3">
    <source>
        <dbReference type="Proteomes" id="UP001500339"/>
    </source>
</evidence>
<name>A0ABP3TWB5_9CLOT</name>
<dbReference type="EMBL" id="BAAACF010000001">
    <property type="protein sequence ID" value="GAA0716883.1"/>
    <property type="molecule type" value="Genomic_DNA"/>
</dbReference>
<feature type="transmembrane region" description="Helical" evidence="1">
    <location>
        <begin position="63"/>
        <end position="84"/>
    </location>
</feature>
<keyword evidence="1" id="KW-0812">Transmembrane</keyword>
<feature type="transmembrane region" description="Helical" evidence="1">
    <location>
        <begin position="104"/>
        <end position="123"/>
    </location>
</feature>
<dbReference type="Pfam" id="PF05708">
    <property type="entry name" value="Peptidase_C92"/>
    <property type="match status" value="1"/>
</dbReference>
<gene>
    <name evidence="2" type="ORF">GCM10008905_01890</name>
</gene>
<keyword evidence="1" id="KW-0472">Membrane</keyword>
<feature type="transmembrane region" description="Helical" evidence="1">
    <location>
        <begin position="6"/>
        <end position="21"/>
    </location>
</feature>
<dbReference type="InterPro" id="IPR038765">
    <property type="entry name" value="Papain-like_cys_pep_sf"/>
</dbReference>
<dbReference type="InterPro" id="IPR024453">
    <property type="entry name" value="Peptidase_C92"/>
</dbReference>
<proteinExistence type="predicted"/>
<reference evidence="3" key="1">
    <citation type="journal article" date="2019" name="Int. J. Syst. Evol. Microbiol.">
        <title>The Global Catalogue of Microorganisms (GCM) 10K type strain sequencing project: providing services to taxonomists for standard genome sequencing and annotation.</title>
        <authorList>
            <consortium name="The Broad Institute Genomics Platform"/>
            <consortium name="The Broad Institute Genome Sequencing Center for Infectious Disease"/>
            <person name="Wu L."/>
            <person name="Ma J."/>
        </authorList>
    </citation>
    <scope>NUCLEOTIDE SEQUENCE [LARGE SCALE GENOMIC DNA]</scope>
    <source>
        <strain evidence="3">JCM 1405</strain>
    </source>
</reference>
<evidence type="ECO:0000313" key="2">
    <source>
        <dbReference type="EMBL" id="GAA0716883.1"/>
    </source>
</evidence>
<sequence length="412" mass="48806">MIYLKEPLEFLFVFCIVWFLYKDSKRIFKAFFLHLERKILIVHSLKLGIFLILIYKFSRFLPFHITILVFICILLILFLSLLTVKHVEFTMKGVRNSKYKTFKYGSKFVQYALYLLAVLMNFWELKERKDEIKEKSKEIMYVAVFPVQKYIMVSISGMEFTRRKGKFITDMDLKEIKAKLEPGDILLKRNDWQATNLGITGFWTHTGLYIGSLEELDKYFSDVETLNGKRFSEKLKDLDEKIYADLVRNSDLSVIEAIEEGVVIKPISNIAKVDYFSAVRPRISKEKKMNAILKAYSFLGNPYDFFLDMESNDAFICTEVISKSFENSITFQLEKRLGKKIVFPNSVVKKFAQERQKENRELDFVLFYDLDIKTRKAYKSSEDEFAKSYKRNIAYYKKRDMLRYLSTIVDFK</sequence>
<protein>
    <recommendedName>
        <fullName evidence="4">Permuted papain-like amidase enzyme, YaeF/YiiX, C92 family</fullName>
    </recommendedName>
</protein>
<accession>A0ABP3TWB5</accession>
<keyword evidence="1" id="KW-1133">Transmembrane helix</keyword>
<evidence type="ECO:0008006" key="4">
    <source>
        <dbReference type="Google" id="ProtNLM"/>
    </source>
</evidence>
<organism evidence="2 3">
    <name type="scientific">Clostridium malenominatum</name>
    <dbReference type="NCBI Taxonomy" id="1539"/>
    <lineage>
        <taxon>Bacteria</taxon>
        <taxon>Bacillati</taxon>
        <taxon>Bacillota</taxon>
        <taxon>Clostridia</taxon>
        <taxon>Eubacteriales</taxon>
        <taxon>Clostridiaceae</taxon>
        <taxon>Clostridium</taxon>
    </lineage>
</organism>
<keyword evidence="3" id="KW-1185">Reference proteome</keyword>
<dbReference type="SUPFAM" id="SSF54001">
    <property type="entry name" value="Cysteine proteinases"/>
    <property type="match status" value="1"/>
</dbReference>
<dbReference type="Gene3D" id="3.90.1720.10">
    <property type="entry name" value="endopeptidase domain like (from Nostoc punctiforme)"/>
    <property type="match status" value="1"/>
</dbReference>
<comment type="caution">
    <text evidence="2">The sequence shown here is derived from an EMBL/GenBank/DDBJ whole genome shotgun (WGS) entry which is preliminary data.</text>
</comment>
<dbReference type="Proteomes" id="UP001500339">
    <property type="component" value="Unassembled WGS sequence"/>
</dbReference>